<protein>
    <submittedName>
        <fullName evidence="2">P-loop NTPase fold protein</fullName>
    </submittedName>
</protein>
<accession>A0ABV7IF60</accession>
<gene>
    <name evidence="2" type="ORF">ACFOD7_02855</name>
</gene>
<dbReference type="RefSeq" id="WP_207465313.1">
    <property type="nucleotide sequence ID" value="NZ_JAFNAW010000003.1"/>
</dbReference>
<evidence type="ECO:0000259" key="1">
    <source>
        <dbReference type="Pfam" id="PF07693"/>
    </source>
</evidence>
<dbReference type="PANTHER" id="PTHR22674">
    <property type="entry name" value="NTPASE, KAP FAMILY P-LOOP DOMAIN-CONTAINING 1"/>
    <property type="match status" value="1"/>
</dbReference>
<dbReference type="Proteomes" id="UP001595557">
    <property type="component" value="Unassembled WGS sequence"/>
</dbReference>
<dbReference type="InterPro" id="IPR011646">
    <property type="entry name" value="KAP_P-loop"/>
</dbReference>
<dbReference type="InterPro" id="IPR052754">
    <property type="entry name" value="NTPase_KAP_P-loop"/>
</dbReference>
<dbReference type="Gene3D" id="3.40.50.300">
    <property type="entry name" value="P-loop containing nucleotide triphosphate hydrolases"/>
    <property type="match status" value="1"/>
</dbReference>
<evidence type="ECO:0000313" key="2">
    <source>
        <dbReference type="EMBL" id="MFC3166982.1"/>
    </source>
</evidence>
<dbReference type="InterPro" id="IPR027417">
    <property type="entry name" value="P-loop_NTPase"/>
</dbReference>
<reference evidence="3" key="1">
    <citation type="journal article" date="2019" name="Int. J. Syst. Evol. Microbiol.">
        <title>The Global Catalogue of Microorganisms (GCM) 10K type strain sequencing project: providing services to taxonomists for standard genome sequencing and annotation.</title>
        <authorList>
            <consortium name="The Broad Institute Genomics Platform"/>
            <consortium name="The Broad Institute Genome Sequencing Center for Infectious Disease"/>
            <person name="Wu L."/>
            <person name="Ma J."/>
        </authorList>
    </citation>
    <scope>NUCLEOTIDE SEQUENCE [LARGE SCALE GENOMIC DNA]</scope>
    <source>
        <strain evidence="3">KCTC 52239</strain>
    </source>
</reference>
<comment type="caution">
    <text evidence="2">The sequence shown here is derived from an EMBL/GenBank/DDBJ whole genome shotgun (WGS) entry which is preliminary data.</text>
</comment>
<sequence length="585" mass="65149">MWSDTESNTDYLNYSEVSEMLVDIISDDDMLPTSIGVYGTWGVGKSSLLKLTGAGLQDNRYLVVEFDAWLYQDFDEAKSALMTVIAKHLYDATPDDMKEQAASFVRRVNKVKALGVALDLGALAMGIPTFGALAKGAGALKDLLQGEGDAEDFADVREGAEEGQKRFGGLLSEKEKRSPPAEIAAFRHEFAELLKALDRRLIVFVDNLDRCLPANTIATMEAMRLFLFLPKTAFVVAADEDMIRHAVSKHFDEPGSRHVTDYLDKLINIPVRVPKLGLQEVRAYLFMLATVREKVDGAKLEALRLHLIEKLRRSWSDEPAVKVEDVSRILGLDAAHPLRTTLDAMDTIARQLAYAERVQGNPRIIKRLLNVIRMRSAVAKRRGMPFDDSLIAKLALFERCTDGEAIKAFGQLVNSSPDGAVAKFTELEAVADEDALETLLPKEWAKHRTFLADWLKLEPALAGVDLRAAVYLSRETLPVKTTMRGLSADTLEAIDILRKTASMRSRASQEALEKIDFREADEAMEEMCASMSRNADWVTIRPDFRGAILLAKVSADAHLRLVRFVENLPERPPWMAGLMKGLEEN</sequence>
<dbReference type="SUPFAM" id="SSF52540">
    <property type="entry name" value="P-loop containing nucleoside triphosphate hydrolases"/>
    <property type="match status" value="1"/>
</dbReference>
<dbReference type="PANTHER" id="PTHR22674:SF6">
    <property type="entry name" value="NTPASE KAP FAMILY P-LOOP DOMAIN-CONTAINING PROTEIN 1"/>
    <property type="match status" value="1"/>
</dbReference>
<name>A0ABV7IF60_9RHOB</name>
<feature type="domain" description="KAP NTPase" evidence="1">
    <location>
        <begin position="14"/>
        <end position="376"/>
    </location>
</feature>
<organism evidence="2 3">
    <name type="scientific">Paracoccus fontiphilus</name>
    <dbReference type="NCBI Taxonomy" id="1815556"/>
    <lineage>
        <taxon>Bacteria</taxon>
        <taxon>Pseudomonadati</taxon>
        <taxon>Pseudomonadota</taxon>
        <taxon>Alphaproteobacteria</taxon>
        <taxon>Rhodobacterales</taxon>
        <taxon>Paracoccaceae</taxon>
        <taxon>Paracoccus</taxon>
    </lineage>
</organism>
<dbReference type="EMBL" id="JBHRTE010000010">
    <property type="protein sequence ID" value="MFC3166982.1"/>
    <property type="molecule type" value="Genomic_DNA"/>
</dbReference>
<keyword evidence="3" id="KW-1185">Reference proteome</keyword>
<proteinExistence type="predicted"/>
<dbReference type="Pfam" id="PF07693">
    <property type="entry name" value="KAP_NTPase"/>
    <property type="match status" value="1"/>
</dbReference>
<evidence type="ECO:0000313" key="3">
    <source>
        <dbReference type="Proteomes" id="UP001595557"/>
    </source>
</evidence>